<dbReference type="eggNOG" id="KOG1217">
    <property type="taxonomic scope" value="Eukaryota"/>
</dbReference>
<keyword evidence="5" id="KW-1185">Reference proteome</keyword>
<dbReference type="Proteomes" id="UP000001940">
    <property type="component" value="Chromosome V"/>
</dbReference>
<keyword evidence="7" id="KW-1267">Proteomics identification</keyword>
<evidence type="ECO:0000256" key="2">
    <source>
        <dbReference type="SAM" id="SignalP"/>
    </source>
</evidence>
<evidence type="ECO:0000259" key="3">
    <source>
        <dbReference type="Pfam" id="PF01826"/>
    </source>
</evidence>
<dbReference type="GO" id="GO:0004867">
    <property type="term" value="F:serine-type endopeptidase inhibitor activity"/>
    <property type="evidence" value="ECO:0007669"/>
    <property type="project" value="UniProtKB-KW"/>
</dbReference>
<dbReference type="OrthoDB" id="152433at2759"/>
<sequence length="249" mass="26777">MILLILLSSLIMGASTGKTGITCANVRCGSPGGCGMVASCPDCEPGPECLEKNDCNTKSCAPTEECVLVQVTCIMAPCYPIAECRPKKTQIRKRRQVGTSCKDVRCDTPAGCAMVRPSGCMDSPTMTGCELKPTCIHVNACTTTKCSPGKKCALHTVQCFTTPCDPVAKCETPLNFLSEPFNPGCGPNEHFVGCKNICSDTKCNEKRKMCPAVCTFPGCVCLNGFFRDKHDKCVTQEECDEQKRKSIKS</sequence>
<dbReference type="CDD" id="cd19941">
    <property type="entry name" value="TIL"/>
    <property type="match status" value="1"/>
</dbReference>
<organism evidence="4 5">
    <name type="scientific">Caenorhabditis elegans</name>
    <dbReference type="NCBI Taxonomy" id="6239"/>
    <lineage>
        <taxon>Eukaryota</taxon>
        <taxon>Metazoa</taxon>
        <taxon>Ecdysozoa</taxon>
        <taxon>Nematoda</taxon>
        <taxon>Chromadorea</taxon>
        <taxon>Rhabditida</taxon>
        <taxon>Rhabditina</taxon>
        <taxon>Rhabditomorpha</taxon>
        <taxon>Rhabditoidea</taxon>
        <taxon>Rhabditidae</taxon>
        <taxon>Peloderinae</taxon>
        <taxon>Caenorhabditis</taxon>
    </lineage>
</organism>
<dbReference type="IntAct" id="O45764">
    <property type="interactions" value="2"/>
</dbReference>
<dbReference type="AGR" id="WB:WBGene00011540"/>
<evidence type="ECO:0000256" key="1">
    <source>
        <dbReference type="ARBA" id="ARBA00022900"/>
    </source>
</evidence>
<dbReference type="FunCoup" id="O45764">
    <property type="interactions" value="2"/>
</dbReference>
<keyword evidence="2" id="KW-0732">Signal</keyword>
<reference evidence="4 5" key="1">
    <citation type="journal article" date="1998" name="Science">
        <title>Genome sequence of the nematode C. elegans: a platform for investigating biology.</title>
        <authorList>
            <consortium name="The C. elegans sequencing consortium"/>
            <person name="Sulson J.E."/>
            <person name="Waterston R."/>
        </authorList>
    </citation>
    <scope>NUCLEOTIDE SEQUENCE [LARGE SCALE GENOMIC DNA]</scope>
    <source>
        <strain evidence="4 5">Bristol N2</strain>
    </source>
</reference>
<keyword evidence="1" id="KW-0722">Serine protease inhibitor</keyword>
<dbReference type="PaxDb" id="6239-T06E6.10"/>
<evidence type="ECO:0000313" key="4">
    <source>
        <dbReference type="EMBL" id="CAB03319.1"/>
    </source>
</evidence>
<name>O45764_CAEEL</name>
<dbReference type="EMBL" id="BX284605">
    <property type="protein sequence ID" value="CAB03319.1"/>
    <property type="molecule type" value="Genomic_DNA"/>
</dbReference>
<dbReference type="PhylomeDB" id="O45764"/>
<evidence type="ECO:0000313" key="6">
    <source>
        <dbReference type="WormBase" id="T06E6.10"/>
    </source>
</evidence>
<keyword evidence="1" id="KW-0646">Protease inhibitor</keyword>
<dbReference type="CTD" id="188189"/>
<dbReference type="STRING" id="6239.T06E6.10.1"/>
<dbReference type="PIR" id="T24604">
    <property type="entry name" value="T24604"/>
</dbReference>
<dbReference type="SUPFAM" id="SSF57567">
    <property type="entry name" value="Serine protease inhibitors"/>
    <property type="match status" value="1"/>
</dbReference>
<dbReference type="Bgee" id="WBGene00011540">
    <property type="expression patterns" value="Expressed in adult organism and 1 other cell type or tissue"/>
</dbReference>
<dbReference type="Gene3D" id="2.10.25.10">
    <property type="entry name" value="Laminin"/>
    <property type="match status" value="1"/>
</dbReference>
<feature type="domain" description="TIL" evidence="3">
    <location>
        <begin position="185"/>
        <end position="239"/>
    </location>
</feature>
<evidence type="ECO:0007829" key="7">
    <source>
        <dbReference type="PeptideAtlas" id="O45764"/>
    </source>
</evidence>
<dbReference type="DIP" id="DIP-26935N"/>
<dbReference type="WormBase" id="T06E6.10">
    <property type="protein sequence ID" value="CE13331"/>
    <property type="gene ID" value="WBGene00011540"/>
</dbReference>
<dbReference type="HOGENOM" id="CLU_1143434_0_0_1"/>
<proteinExistence type="evidence at protein level"/>
<dbReference type="RefSeq" id="NP_506835.1">
    <property type="nucleotide sequence ID" value="NM_074434.1"/>
</dbReference>
<dbReference type="InterPro" id="IPR036084">
    <property type="entry name" value="Ser_inhib-like_sf"/>
</dbReference>
<gene>
    <name evidence="4" type="ORF">CELE_T06E6.10</name>
    <name evidence="4 6" type="ORF">T06E6.10</name>
</gene>
<dbReference type="OMA" id="NCEPHEM"/>
<dbReference type="InParanoid" id="O45764"/>
<evidence type="ECO:0000313" key="5">
    <source>
        <dbReference type="Proteomes" id="UP000001940"/>
    </source>
</evidence>
<dbReference type="AlphaFoldDB" id="O45764"/>
<dbReference type="InterPro" id="IPR002919">
    <property type="entry name" value="TIL_dom"/>
</dbReference>
<dbReference type="Pfam" id="PF01826">
    <property type="entry name" value="TIL"/>
    <property type="match status" value="1"/>
</dbReference>
<feature type="signal peptide" evidence="2">
    <location>
        <begin position="1"/>
        <end position="16"/>
    </location>
</feature>
<feature type="chain" id="PRO_5004158686" evidence="2">
    <location>
        <begin position="17"/>
        <end position="249"/>
    </location>
</feature>
<dbReference type="PeptideAtlas" id="O45764"/>
<dbReference type="KEGG" id="cel:CELE_T06E6.10"/>
<protein>
    <submittedName>
        <fullName evidence="4">TIL domain-containing protein</fullName>
    </submittedName>
</protein>
<accession>O45764</accession>
<dbReference type="GeneID" id="188189"/>
<dbReference type="UCSC" id="T06E6.10">
    <property type="organism name" value="c. elegans"/>
</dbReference>